<feature type="compositionally biased region" description="Low complexity" evidence="4">
    <location>
        <begin position="155"/>
        <end position="171"/>
    </location>
</feature>
<dbReference type="InterPro" id="IPR002857">
    <property type="entry name" value="Znf_CXXC"/>
</dbReference>
<evidence type="ECO:0000256" key="4">
    <source>
        <dbReference type="SAM" id="MobiDB-lite"/>
    </source>
</evidence>
<dbReference type="Pfam" id="PF05641">
    <property type="entry name" value="Agenet"/>
    <property type="match status" value="1"/>
</dbReference>
<evidence type="ECO:0000256" key="1">
    <source>
        <dbReference type="ARBA" id="ARBA00022723"/>
    </source>
</evidence>
<feature type="compositionally biased region" description="Basic and acidic residues" evidence="4">
    <location>
        <begin position="139"/>
        <end position="154"/>
    </location>
</feature>
<proteinExistence type="predicted"/>
<dbReference type="GO" id="GO:0008270">
    <property type="term" value="F:zinc ion binding"/>
    <property type="evidence" value="ECO:0007669"/>
    <property type="project" value="UniProtKB-KW"/>
</dbReference>
<dbReference type="Pfam" id="PF02008">
    <property type="entry name" value="zf-CXXC"/>
    <property type="match status" value="1"/>
</dbReference>
<dbReference type="Proteomes" id="UP001515480">
    <property type="component" value="Unassembled WGS sequence"/>
</dbReference>
<sequence length="402" mass="43432">MAAASTSLAPSGSWLCTQCSSTNDAAAEYCVNRRCRTSRSCGELAAEESLWPAEPPVERRQRCGVCEGCLAANCGVCTCCVDMPLFGGKGAKRQPCERRACAALLAQAEARAASRAAREEAHASSLAARGEVERACRDTDRAAKAARREEERQLEQAARAAARLAKAAMRAPTPRGEGEGQSGSRRGAAPKLPTDPSAYGWGVESEHLCDGASVEVLAVDDGFRGAAFRATVLSMQPDVSGSAAKRRKAANKIQIRYDELLEAEGSDAKLTELCPKQQIRLHPPPAPPGFHGLLRVGDPLQLHLDDAWWDVTLTAIEAKAEVLFKVSSVQYEATHLVQHDKLRPCWMWSAANQSWRYLIIAGCGCVPFGEPTQHSFCFADGLPRQHNKFFEMAAELLGRGQL</sequence>
<keyword evidence="1" id="KW-0479">Metal-binding</keyword>
<evidence type="ECO:0000313" key="6">
    <source>
        <dbReference type="EMBL" id="KAL1520898.1"/>
    </source>
</evidence>
<feature type="region of interest" description="Disordered" evidence="4">
    <location>
        <begin position="139"/>
        <end position="199"/>
    </location>
</feature>
<dbReference type="InterPro" id="IPR008395">
    <property type="entry name" value="Agenet-like_dom"/>
</dbReference>
<evidence type="ECO:0000259" key="5">
    <source>
        <dbReference type="PROSITE" id="PS51058"/>
    </source>
</evidence>
<dbReference type="PROSITE" id="PS51058">
    <property type="entry name" value="ZF_CXXC"/>
    <property type="match status" value="1"/>
</dbReference>
<protein>
    <recommendedName>
        <fullName evidence="5">CXXC-type domain-containing protein</fullName>
    </recommendedName>
</protein>
<keyword evidence="3" id="KW-0862">Zinc</keyword>
<reference evidence="6 7" key="1">
    <citation type="journal article" date="2024" name="Science">
        <title>Giant polyketide synthase enzymes in the biosynthesis of giant marine polyether toxins.</title>
        <authorList>
            <person name="Fallon T.R."/>
            <person name="Shende V.V."/>
            <person name="Wierzbicki I.H."/>
            <person name="Pendleton A.L."/>
            <person name="Watervoot N.F."/>
            <person name="Auber R.P."/>
            <person name="Gonzalez D.J."/>
            <person name="Wisecaver J.H."/>
            <person name="Moore B.S."/>
        </authorList>
    </citation>
    <scope>NUCLEOTIDE SEQUENCE [LARGE SCALE GENOMIC DNA]</scope>
    <source>
        <strain evidence="6 7">12B1</strain>
    </source>
</reference>
<dbReference type="AlphaFoldDB" id="A0AB34JIW8"/>
<feature type="domain" description="CXXC-type" evidence="5">
    <location>
        <begin position="56"/>
        <end position="102"/>
    </location>
</feature>
<name>A0AB34JIW8_PRYPA</name>
<gene>
    <name evidence="6" type="ORF">AB1Y20_022459</name>
</gene>
<evidence type="ECO:0000256" key="2">
    <source>
        <dbReference type="ARBA" id="ARBA00022771"/>
    </source>
</evidence>
<comment type="caution">
    <text evidence="6">The sequence shown here is derived from an EMBL/GenBank/DDBJ whole genome shotgun (WGS) entry which is preliminary data.</text>
</comment>
<dbReference type="GO" id="GO:0003677">
    <property type="term" value="F:DNA binding"/>
    <property type="evidence" value="ECO:0007669"/>
    <property type="project" value="InterPro"/>
</dbReference>
<accession>A0AB34JIW8</accession>
<dbReference type="EMBL" id="JBGBPQ010000008">
    <property type="protein sequence ID" value="KAL1520898.1"/>
    <property type="molecule type" value="Genomic_DNA"/>
</dbReference>
<dbReference type="PANTHER" id="PTHR31917">
    <property type="entry name" value="AGENET DOMAIN-CONTAINING PROTEIN-RELATED"/>
    <property type="match status" value="1"/>
</dbReference>
<evidence type="ECO:0000313" key="7">
    <source>
        <dbReference type="Proteomes" id="UP001515480"/>
    </source>
</evidence>
<evidence type="ECO:0000256" key="3">
    <source>
        <dbReference type="ARBA" id="ARBA00022833"/>
    </source>
</evidence>
<keyword evidence="7" id="KW-1185">Reference proteome</keyword>
<organism evidence="6 7">
    <name type="scientific">Prymnesium parvum</name>
    <name type="common">Toxic golden alga</name>
    <dbReference type="NCBI Taxonomy" id="97485"/>
    <lineage>
        <taxon>Eukaryota</taxon>
        <taxon>Haptista</taxon>
        <taxon>Haptophyta</taxon>
        <taxon>Prymnesiophyceae</taxon>
        <taxon>Prymnesiales</taxon>
        <taxon>Prymnesiaceae</taxon>
        <taxon>Prymnesium</taxon>
    </lineage>
</organism>
<keyword evidence="2" id="KW-0863">Zinc-finger</keyword>
<dbReference type="PANTHER" id="PTHR31917:SF101">
    <property type="entry name" value="OS07G0607300 PROTEIN"/>
    <property type="match status" value="1"/>
</dbReference>